<evidence type="ECO:0000259" key="8">
    <source>
        <dbReference type="PROSITE" id="PS51704"/>
    </source>
</evidence>
<protein>
    <recommendedName>
        <fullName evidence="1">glycerophosphodiester phosphodiesterase</fullName>
        <ecNumber evidence="1">3.1.4.46</ecNumber>
    </recommendedName>
</protein>
<dbReference type="Gene3D" id="3.20.20.190">
    <property type="entry name" value="Phosphatidylinositol (PI) phosphodiesterase"/>
    <property type="match status" value="2"/>
</dbReference>
<comment type="catalytic activity">
    <reaction evidence="6">
        <text>a sn-glycero-3-phosphodiester + H2O = an alcohol + sn-glycerol 3-phosphate + H(+)</text>
        <dbReference type="Rhea" id="RHEA:12969"/>
        <dbReference type="ChEBI" id="CHEBI:15377"/>
        <dbReference type="ChEBI" id="CHEBI:15378"/>
        <dbReference type="ChEBI" id="CHEBI:30879"/>
        <dbReference type="ChEBI" id="CHEBI:57597"/>
        <dbReference type="ChEBI" id="CHEBI:83408"/>
        <dbReference type="EC" id="3.1.4.46"/>
    </reaction>
</comment>
<keyword evidence="10" id="KW-1185">Reference proteome</keyword>
<gene>
    <name evidence="9" type="ORF">RIF29_01950</name>
</gene>
<keyword evidence="3" id="KW-0319">Glycerol metabolism</keyword>
<reference evidence="9 10" key="1">
    <citation type="submission" date="2024-01" db="EMBL/GenBank/DDBJ databases">
        <title>The genomes of 5 underutilized Papilionoideae crops provide insights into root nodulation and disease resistanc.</title>
        <authorList>
            <person name="Yuan L."/>
        </authorList>
    </citation>
    <scope>NUCLEOTIDE SEQUENCE [LARGE SCALE GENOMIC DNA]</scope>
    <source>
        <strain evidence="9">ZHUSHIDOU_FW_LH</strain>
        <tissue evidence="9">Leaf</tissue>
    </source>
</reference>
<dbReference type="Proteomes" id="UP001372338">
    <property type="component" value="Unassembled WGS sequence"/>
</dbReference>
<dbReference type="EMBL" id="JAYWIO010000001">
    <property type="protein sequence ID" value="KAK7288490.1"/>
    <property type="molecule type" value="Genomic_DNA"/>
</dbReference>
<evidence type="ECO:0000313" key="9">
    <source>
        <dbReference type="EMBL" id="KAK7288490.1"/>
    </source>
</evidence>
<dbReference type="PANTHER" id="PTHR43620:SF17">
    <property type="entry name" value="GLYCEROPHOSPHODIESTER PHOSPHODIESTERASE"/>
    <property type="match status" value="1"/>
</dbReference>
<dbReference type="InterPro" id="IPR017946">
    <property type="entry name" value="PLC-like_Pdiesterase_TIM-brl"/>
</dbReference>
<feature type="domain" description="GP-PDE" evidence="8">
    <location>
        <begin position="47"/>
        <end position="350"/>
    </location>
</feature>
<evidence type="ECO:0000256" key="5">
    <source>
        <dbReference type="ARBA" id="ARBA00023180"/>
    </source>
</evidence>
<organism evidence="9 10">
    <name type="scientific">Crotalaria pallida</name>
    <name type="common">Smooth rattlebox</name>
    <name type="synonym">Crotalaria striata</name>
    <dbReference type="NCBI Taxonomy" id="3830"/>
    <lineage>
        <taxon>Eukaryota</taxon>
        <taxon>Viridiplantae</taxon>
        <taxon>Streptophyta</taxon>
        <taxon>Embryophyta</taxon>
        <taxon>Tracheophyta</taxon>
        <taxon>Spermatophyta</taxon>
        <taxon>Magnoliopsida</taxon>
        <taxon>eudicotyledons</taxon>
        <taxon>Gunneridae</taxon>
        <taxon>Pentapetalae</taxon>
        <taxon>rosids</taxon>
        <taxon>fabids</taxon>
        <taxon>Fabales</taxon>
        <taxon>Fabaceae</taxon>
        <taxon>Papilionoideae</taxon>
        <taxon>50 kb inversion clade</taxon>
        <taxon>genistoids sensu lato</taxon>
        <taxon>core genistoids</taxon>
        <taxon>Crotalarieae</taxon>
        <taxon>Crotalaria</taxon>
    </lineage>
</organism>
<sequence length="740" mass="81079">MTRNLWYSMAISRVLVLIILQNSLIASLSDSGPGTKRDWKTLQGSSPLGIARGGFSGIFPDSSLPAYSLALNTSGPNAILWCDVQLTKDGAGICFPQLKLDNATDISIVYPGKARDYLVNEVPTRGWFSVDYDLNQLKNVSLVQGVYSRTNKFDGSKFRILTVEAVAELAQSSSAGLWLNVQHETFFKQQNLSTESFLLSLSNKGVSVSYISSPDVNFLRRVRSNFSPEATKLIFRILEQNKTDPSTNQTYGSLLKNLQFIMTFASGILVPKGYIWPVDTDLYLQPYTSLVLDAHEQGLQVFVSQLTNDIPFSYNFSYDPVAECLSFIDNGAFSVDGLVSDFPVTPSAAINCFSGLGENATEQVDILVISKYGASGDYPACTDIAYNQAKSDGADVLDCPVQMSKDGIPFCLSSIDLLESTTVADSKFKNLATSIPEIKYGSGIYTFSLTWNEIKTLTPAILNPYEKYILFRNPKFKNSGKLLTLSDFLSLAKGSDILISIENAAYLVQKQGLSVTSAVLDALRNAGYDKPGSNKVMIQSTHSSVLKIFKDKSKYERVYKVDENIGDALDSTVEDIKTFADSVVIGKASVFPETSAFVVNSTNTITRLQSFNLPVYVETFSNEFVSQAWDYYSDAFVEIHSYVIGAKVKGIITDFPKTADRYRKNRCLKQGNKAPYMSLVEPGKLLKQVNIEYLPPPAPPLPVLIDSNVTEAPLPSVSGQIQSVGTTHGLKALASAPITT</sequence>
<dbReference type="GO" id="GO:0006629">
    <property type="term" value="P:lipid metabolic process"/>
    <property type="evidence" value="ECO:0007669"/>
    <property type="project" value="InterPro"/>
</dbReference>
<evidence type="ECO:0000256" key="3">
    <source>
        <dbReference type="ARBA" id="ARBA00022798"/>
    </source>
</evidence>
<evidence type="ECO:0000313" key="10">
    <source>
        <dbReference type="Proteomes" id="UP001372338"/>
    </source>
</evidence>
<evidence type="ECO:0000256" key="6">
    <source>
        <dbReference type="ARBA" id="ARBA00047512"/>
    </source>
</evidence>
<comment type="caution">
    <text evidence="9">The sequence shown here is derived from an EMBL/GenBank/DDBJ whole genome shotgun (WGS) entry which is preliminary data.</text>
</comment>
<keyword evidence="5" id="KW-0325">Glycoprotein</keyword>
<evidence type="ECO:0000256" key="7">
    <source>
        <dbReference type="SAM" id="SignalP"/>
    </source>
</evidence>
<evidence type="ECO:0000256" key="1">
    <source>
        <dbReference type="ARBA" id="ARBA00012247"/>
    </source>
</evidence>
<dbReference type="SUPFAM" id="SSF51695">
    <property type="entry name" value="PLC-like phosphodiesterases"/>
    <property type="match status" value="2"/>
</dbReference>
<dbReference type="InterPro" id="IPR030395">
    <property type="entry name" value="GP_PDE_dom"/>
</dbReference>
<dbReference type="FunFam" id="3.20.20.190:FF:000013">
    <property type="entry name" value="Glycerophosphodiester phosphodiesterase GDPDL3"/>
    <property type="match status" value="1"/>
</dbReference>
<dbReference type="PANTHER" id="PTHR43620">
    <property type="entry name" value="GLYCEROPHOSPHORYL DIESTER PHOSPHODIESTERASE"/>
    <property type="match status" value="1"/>
</dbReference>
<keyword evidence="4" id="KW-0378">Hydrolase</keyword>
<dbReference type="CDD" id="cd08604">
    <property type="entry name" value="GDPD_SHV3_repeat_2"/>
    <property type="match status" value="1"/>
</dbReference>
<name>A0AAN9IXU9_CROPI</name>
<feature type="chain" id="PRO_5042871080" description="glycerophosphodiester phosphodiesterase" evidence="7">
    <location>
        <begin position="27"/>
        <end position="740"/>
    </location>
</feature>
<dbReference type="PROSITE" id="PS51704">
    <property type="entry name" value="GP_PDE"/>
    <property type="match status" value="2"/>
</dbReference>
<evidence type="ECO:0000256" key="4">
    <source>
        <dbReference type="ARBA" id="ARBA00022801"/>
    </source>
</evidence>
<accession>A0AAN9IXU9</accession>
<feature type="domain" description="GP-PDE" evidence="8">
    <location>
        <begin position="366"/>
        <end position="663"/>
    </location>
</feature>
<dbReference type="CDD" id="cd08603">
    <property type="entry name" value="GDPD_SHV3_repeat_1"/>
    <property type="match status" value="1"/>
</dbReference>
<keyword evidence="2 7" id="KW-0732">Signal</keyword>
<dbReference type="FunFam" id="3.20.20.190:FF:000011">
    <property type="entry name" value="Glycerophosphodiester phosphodiesterase GDPDL3"/>
    <property type="match status" value="1"/>
</dbReference>
<proteinExistence type="predicted"/>
<dbReference type="AlphaFoldDB" id="A0AAN9IXU9"/>
<evidence type="ECO:0000256" key="2">
    <source>
        <dbReference type="ARBA" id="ARBA00022729"/>
    </source>
</evidence>
<dbReference type="GO" id="GO:0006071">
    <property type="term" value="P:glycerol metabolic process"/>
    <property type="evidence" value="ECO:0007669"/>
    <property type="project" value="UniProtKB-KW"/>
</dbReference>
<feature type="signal peptide" evidence="7">
    <location>
        <begin position="1"/>
        <end position="26"/>
    </location>
</feature>
<dbReference type="Pfam" id="PF03009">
    <property type="entry name" value="GDPD"/>
    <property type="match status" value="2"/>
</dbReference>
<dbReference type="EC" id="3.1.4.46" evidence="1"/>
<dbReference type="GO" id="GO:0008889">
    <property type="term" value="F:glycerophosphodiester phosphodiesterase activity"/>
    <property type="evidence" value="ECO:0007669"/>
    <property type="project" value="UniProtKB-EC"/>
</dbReference>